<name>A0A0E2Z6I1_9GAMM</name>
<proteinExistence type="predicted"/>
<gene>
    <name evidence="1" type="ORF">IB75_00205</name>
</gene>
<dbReference type="AlphaFoldDB" id="A0A0E2Z6I1"/>
<dbReference type="HOGENOM" id="CLU_2845374_0_0_6"/>
<evidence type="ECO:0000313" key="2">
    <source>
        <dbReference type="Proteomes" id="UP000028839"/>
    </source>
</evidence>
<evidence type="ECO:0000313" key="1">
    <source>
        <dbReference type="EMBL" id="KFI20956.1"/>
    </source>
</evidence>
<reference evidence="1 2" key="1">
    <citation type="submission" date="2014-07" db="EMBL/GenBank/DDBJ databases">
        <title>Comparative analysis of Nitrosococcus oceani genome inventories of strains from Pacific and Atlantic gyres.</title>
        <authorList>
            <person name="Lim C.K."/>
            <person name="Wang L."/>
            <person name="Sayavedra-Soto L.A."/>
            <person name="Klotz M.G."/>
        </authorList>
    </citation>
    <scope>NUCLEOTIDE SEQUENCE [LARGE SCALE GENOMIC DNA]</scope>
    <source>
        <strain evidence="1 2">C-27</strain>
    </source>
</reference>
<protein>
    <submittedName>
        <fullName evidence="1">Uncharacterized protein</fullName>
    </submittedName>
</protein>
<organism evidence="1 2">
    <name type="scientific">Nitrosococcus oceani C-27</name>
    <dbReference type="NCBI Taxonomy" id="314279"/>
    <lineage>
        <taxon>Bacteria</taxon>
        <taxon>Pseudomonadati</taxon>
        <taxon>Pseudomonadota</taxon>
        <taxon>Gammaproteobacteria</taxon>
        <taxon>Chromatiales</taxon>
        <taxon>Chromatiaceae</taxon>
        <taxon>Nitrosococcus</taxon>
    </lineage>
</organism>
<dbReference type="Proteomes" id="UP000028839">
    <property type="component" value="Unassembled WGS sequence"/>
</dbReference>
<sequence length="65" mass="7261">MYHWLNINNFSSFGRSKANGFQVLIFYAFLGKGAFQGDGDTIKICDSRCDGENEKSIVVHSAKKV</sequence>
<accession>A0A0E2Z6I1</accession>
<dbReference type="EMBL" id="JPGN01000003">
    <property type="protein sequence ID" value="KFI20956.1"/>
    <property type="molecule type" value="Genomic_DNA"/>
</dbReference>
<comment type="caution">
    <text evidence="1">The sequence shown here is derived from an EMBL/GenBank/DDBJ whole genome shotgun (WGS) entry which is preliminary data.</text>
</comment>